<dbReference type="Proteomes" id="UP000271241">
    <property type="component" value="Unassembled WGS sequence"/>
</dbReference>
<evidence type="ECO:0000256" key="2">
    <source>
        <dbReference type="SAM" id="SignalP"/>
    </source>
</evidence>
<reference evidence="4" key="1">
    <citation type="journal article" date="2018" name="Nat. Microbiol.">
        <title>Leveraging single-cell genomics to expand the fungal tree of life.</title>
        <authorList>
            <person name="Ahrendt S.R."/>
            <person name="Quandt C.A."/>
            <person name="Ciobanu D."/>
            <person name="Clum A."/>
            <person name="Salamov A."/>
            <person name="Andreopoulos B."/>
            <person name="Cheng J.F."/>
            <person name="Woyke T."/>
            <person name="Pelin A."/>
            <person name="Henrissat B."/>
            <person name="Reynolds N.K."/>
            <person name="Benny G.L."/>
            <person name="Smith M.E."/>
            <person name="James T.Y."/>
            <person name="Grigoriev I.V."/>
        </authorList>
    </citation>
    <scope>NUCLEOTIDE SEQUENCE [LARGE SCALE GENOMIC DNA]</scope>
    <source>
        <strain evidence="4">RSA 1356</strain>
    </source>
</reference>
<feature type="compositionally biased region" description="Pro residues" evidence="1">
    <location>
        <begin position="87"/>
        <end position="107"/>
    </location>
</feature>
<feature type="chain" id="PRO_5020192726" evidence="2">
    <location>
        <begin position="25"/>
        <end position="185"/>
    </location>
</feature>
<feature type="signal peptide" evidence="2">
    <location>
        <begin position="1"/>
        <end position="24"/>
    </location>
</feature>
<sequence length="185" mass="19955">MQHHIWFAAVVAAFGLVTSSSVSAIPVASNSNTDHSAEQSINFFGISFYDKWWNAFNVPPISEKRISIKTTGGYSLHKDGAFIPDGDAPPTPEPSTPKPPASEPSSPPEQTNQVKPDPSLFFGIPIVRADAAQESEKSLEEPQDPSDEDESAYDSENEPTDDSEGEPAYNSKDTSAYHSGSVPKE</sequence>
<protein>
    <submittedName>
        <fullName evidence="3">Uncharacterized protein</fullName>
    </submittedName>
</protein>
<organism evidence="3 4">
    <name type="scientific">Thamnocephalis sphaerospora</name>
    <dbReference type="NCBI Taxonomy" id="78915"/>
    <lineage>
        <taxon>Eukaryota</taxon>
        <taxon>Fungi</taxon>
        <taxon>Fungi incertae sedis</taxon>
        <taxon>Zoopagomycota</taxon>
        <taxon>Zoopagomycotina</taxon>
        <taxon>Zoopagomycetes</taxon>
        <taxon>Zoopagales</taxon>
        <taxon>Sigmoideomycetaceae</taxon>
        <taxon>Thamnocephalis</taxon>
    </lineage>
</organism>
<keyword evidence="4" id="KW-1185">Reference proteome</keyword>
<name>A0A4P9XIN2_9FUNG</name>
<dbReference type="EMBL" id="KZ993088">
    <property type="protein sequence ID" value="RKP05575.1"/>
    <property type="molecule type" value="Genomic_DNA"/>
</dbReference>
<evidence type="ECO:0000313" key="3">
    <source>
        <dbReference type="EMBL" id="RKP05575.1"/>
    </source>
</evidence>
<feature type="compositionally biased region" description="Acidic residues" evidence="1">
    <location>
        <begin position="141"/>
        <end position="165"/>
    </location>
</feature>
<accession>A0A4P9XIN2</accession>
<keyword evidence="2" id="KW-0732">Signal</keyword>
<feature type="region of interest" description="Disordered" evidence="1">
    <location>
        <begin position="77"/>
        <end position="185"/>
    </location>
</feature>
<gene>
    <name evidence="3" type="ORF">THASP1DRAFT_25948</name>
</gene>
<evidence type="ECO:0000256" key="1">
    <source>
        <dbReference type="SAM" id="MobiDB-lite"/>
    </source>
</evidence>
<proteinExistence type="predicted"/>
<dbReference type="AlphaFoldDB" id="A0A4P9XIN2"/>
<evidence type="ECO:0000313" key="4">
    <source>
        <dbReference type="Proteomes" id="UP000271241"/>
    </source>
</evidence>